<dbReference type="AlphaFoldDB" id="A0A0A9FZD9"/>
<reference evidence="1" key="2">
    <citation type="journal article" date="2015" name="Data Brief">
        <title>Shoot transcriptome of the giant reed, Arundo donax.</title>
        <authorList>
            <person name="Barrero R.A."/>
            <person name="Guerrero F.D."/>
            <person name="Moolhuijzen P."/>
            <person name="Goolsby J.A."/>
            <person name="Tidwell J."/>
            <person name="Bellgard S.E."/>
            <person name="Bellgard M.I."/>
        </authorList>
    </citation>
    <scope>NUCLEOTIDE SEQUENCE</scope>
    <source>
        <tissue evidence="1">Shoot tissue taken approximately 20 cm above the soil surface</tissue>
    </source>
</reference>
<accession>A0A0A9FZD9</accession>
<sequence>MSDEELRDMISRTLTCRIDKRYAYIFGIVVG</sequence>
<organism evidence="1">
    <name type="scientific">Arundo donax</name>
    <name type="common">Giant reed</name>
    <name type="synonym">Donax arundinaceus</name>
    <dbReference type="NCBI Taxonomy" id="35708"/>
    <lineage>
        <taxon>Eukaryota</taxon>
        <taxon>Viridiplantae</taxon>
        <taxon>Streptophyta</taxon>
        <taxon>Embryophyta</taxon>
        <taxon>Tracheophyta</taxon>
        <taxon>Spermatophyta</taxon>
        <taxon>Magnoliopsida</taxon>
        <taxon>Liliopsida</taxon>
        <taxon>Poales</taxon>
        <taxon>Poaceae</taxon>
        <taxon>PACMAD clade</taxon>
        <taxon>Arundinoideae</taxon>
        <taxon>Arundineae</taxon>
        <taxon>Arundo</taxon>
    </lineage>
</organism>
<evidence type="ECO:0000313" key="1">
    <source>
        <dbReference type="EMBL" id="JAE18215.1"/>
    </source>
</evidence>
<protein>
    <submittedName>
        <fullName evidence="1">Uncharacterized protein</fullName>
    </submittedName>
</protein>
<reference evidence="1" key="1">
    <citation type="submission" date="2014-09" db="EMBL/GenBank/DDBJ databases">
        <authorList>
            <person name="Magalhaes I.L.F."/>
            <person name="Oliveira U."/>
            <person name="Santos F.R."/>
            <person name="Vidigal T.H.D.A."/>
            <person name="Brescovit A.D."/>
            <person name="Santos A.J."/>
        </authorList>
    </citation>
    <scope>NUCLEOTIDE SEQUENCE</scope>
    <source>
        <tissue evidence="1">Shoot tissue taken approximately 20 cm above the soil surface</tissue>
    </source>
</reference>
<name>A0A0A9FZD9_ARUDO</name>
<dbReference type="EMBL" id="GBRH01179681">
    <property type="protein sequence ID" value="JAE18215.1"/>
    <property type="molecule type" value="Transcribed_RNA"/>
</dbReference>
<proteinExistence type="predicted"/>